<dbReference type="PANTHER" id="PTHR43132:SF2">
    <property type="entry name" value="ARSENICAL RESISTANCE OPERON REPRESSOR ARSR-RELATED"/>
    <property type="match status" value="1"/>
</dbReference>
<keyword evidence="2" id="KW-0238">DNA-binding</keyword>
<keyword evidence="6" id="KW-1185">Reference proteome</keyword>
<evidence type="ECO:0000313" key="5">
    <source>
        <dbReference type="EMBL" id="SSC64616.1"/>
    </source>
</evidence>
<dbReference type="Gene3D" id="1.10.10.10">
    <property type="entry name" value="Winged helix-like DNA-binding domain superfamily/Winged helix DNA-binding domain"/>
    <property type="match status" value="1"/>
</dbReference>
<dbReference type="InterPro" id="IPR036390">
    <property type="entry name" value="WH_DNA-bd_sf"/>
</dbReference>
<protein>
    <recommendedName>
        <fullName evidence="4">HTH arsR-type domain-containing protein</fullName>
    </recommendedName>
</protein>
<dbReference type="GO" id="GO:0003677">
    <property type="term" value="F:DNA binding"/>
    <property type="evidence" value="ECO:0007669"/>
    <property type="project" value="UniProtKB-KW"/>
</dbReference>
<keyword evidence="3" id="KW-0804">Transcription</keyword>
<evidence type="ECO:0000256" key="3">
    <source>
        <dbReference type="ARBA" id="ARBA00023163"/>
    </source>
</evidence>
<evidence type="ECO:0000256" key="2">
    <source>
        <dbReference type="ARBA" id="ARBA00023125"/>
    </source>
</evidence>
<dbReference type="GO" id="GO:0003700">
    <property type="term" value="F:DNA-binding transcription factor activity"/>
    <property type="evidence" value="ECO:0007669"/>
    <property type="project" value="InterPro"/>
</dbReference>
<evidence type="ECO:0000256" key="1">
    <source>
        <dbReference type="ARBA" id="ARBA00023015"/>
    </source>
</evidence>
<dbReference type="AlphaFoldDB" id="A0A376AA05"/>
<dbReference type="SUPFAM" id="SSF46785">
    <property type="entry name" value="Winged helix' DNA-binding domain"/>
    <property type="match status" value="1"/>
</dbReference>
<dbReference type="CDD" id="cd00090">
    <property type="entry name" value="HTH_ARSR"/>
    <property type="match status" value="1"/>
</dbReference>
<dbReference type="InterPro" id="IPR051011">
    <property type="entry name" value="Metal_resp_trans_reg"/>
</dbReference>
<evidence type="ECO:0000313" key="6">
    <source>
        <dbReference type="Proteomes" id="UP000254764"/>
    </source>
</evidence>
<keyword evidence="1" id="KW-0805">Transcription regulation</keyword>
<dbReference type="PROSITE" id="PS50987">
    <property type="entry name" value="HTH_ARSR_2"/>
    <property type="match status" value="1"/>
</dbReference>
<dbReference type="Pfam" id="PF01022">
    <property type="entry name" value="HTH_5"/>
    <property type="match status" value="1"/>
</dbReference>
<dbReference type="PRINTS" id="PR00778">
    <property type="entry name" value="HTHARSR"/>
</dbReference>
<dbReference type="SMART" id="SM00418">
    <property type="entry name" value="HTH_ARSR"/>
    <property type="match status" value="1"/>
</dbReference>
<dbReference type="OrthoDB" id="194599at2"/>
<accession>A0A376AA05</accession>
<dbReference type="Proteomes" id="UP000254764">
    <property type="component" value="Unassembled WGS sequence"/>
</dbReference>
<feature type="domain" description="HTH arsR-type" evidence="4">
    <location>
        <begin position="18"/>
        <end position="106"/>
    </location>
</feature>
<dbReference type="RefSeq" id="WP_115671793.1">
    <property type="nucleotide sequence ID" value="NZ_UEYP01000012.1"/>
</dbReference>
<dbReference type="InterPro" id="IPR011991">
    <property type="entry name" value="ArsR-like_HTH"/>
</dbReference>
<reference evidence="6" key="1">
    <citation type="submission" date="2018-07" db="EMBL/GenBank/DDBJ databases">
        <authorList>
            <person name="Peiro R."/>
            <person name="Begona"/>
            <person name="Cbmso G."/>
            <person name="Lopez M."/>
            <person name="Gonzalez S."/>
        </authorList>
    </citation>
    <scope>NUCLEOTIDE SEQUENCE [LARGE SCALE GENOMIC DNA]</scope>
</reference>
<sequence length="106" mass="11719">MDDLVEPALRDGALDGLISDPTTVSQFLKALGHDGRLTILCHLLDGPRSVTELENLLCARQAVVSQQLARLRLEGLVSAQRDGNAIYYSIQDDRVRQTIIFLANLF</sequence>
<evidence type="ECO:0000259" key="4">
    <source>
        <dbReference type="PROSITE" id="PS50987"/>
    </source>
</evidence>
<dbReference type="NCBIfam" id="NF033788">
    <property type="entry name" value="HTH_metalloreg"/>
    <property type="match status" value="1"/>
</dbReference>
<proteinExistence type="predicted"/>
<dbReference type="EMBL" id="UEYP01000012">
    <property type="protein sequence ID" value="SSC64616.1"/>
    <property type="molecule type" value="Genomic_DNA"/>
</dbReference>
<name>A0A376AA05_9HYPH</name>
<gene>
    <name evidence="5" type="ORF">RHIZ70_324</name>
</gene>
<organism evidence="5 6">
    <name type="scientific">Ciceribacter selenitireducens ATCC BAA-1503</name>
    <dbReference type="NCBI Taxonomy" id="1336235"/>
    <lineage>
        <taxon>Bacteria</taxon>
        <taxon>Pseudomonadati</taxon>
        <taxon>Pseudomonadota</taxon>
        <taxon>Alphaproteobacteria</taxon>
        <taxon>Hyphomicrobiales</taxon>
        <taxon>Rhizobiaceae</taxon>
        <taxon>Ciceribacter</taxon>
    </lineage>
</organism>
<dbReference type="InterPro" id="IPR001845">
    <property type="entry name" value="HTH_ArsR_DNA-bd_dom"/>
</dbReference>
<dbReference type="InterPro" id="IPR036388">
    <property type="entry name" value="WH-like_DNA-bd_sf"/>
</dbReference>
<dbReference type="PANTHER" id="PTHR43132">
    <property type="entry name" value="ARSENICAL RESISTANCE OPERON REPRESSOR ARSR-RELATED"/>
    <property type="match status" value="1"/>
</dbReference>